<keyword evidence="1" id="KW-0067">ATP-binding</keyword>
<keyword evidence="4" id="KW-1185">Reference proteome</keyword>
<dbReference type="InterPro" id="IPR048764">
    <property type="entry name" value="PylC_N"/>
</dbReference>
<reference evidence="3 4" key="1">
    <citation type="submission" date="2018-06" db="EMBL/GenBank/DDBJ databases">
        <authorList>
            <consortium name="Pathogen Informatics"/>
            <person name="Doyle S."/>
        </authorList>
    </citation>
    <scope>NUCLEOTIDE SEQUENCE [LARGE SCALE GENOMIC DNA]</scope>
    <source>
        <strain evidence="3 4">NCTC11179</strain>
    </source>
</reference>
<dbReference type="Gene3D" id="3.40.50.20">
    <property type="match status" value="1"/>
</dbReference>
<dbReference type="InterPro" id="IPR011761">
    <property type="entry name" value="ATP-grasp"/>
</dbReference>
<dbReference type="AlphaFoldDB" id="A0A378RK08"/>
<dbReference type="Gene3D" id="3.30.470.20">
    <property type="entry name" value="ATP-grasp fold, B domain"/>
    <property type="match status" value="2"/>
</dbReference>
<dbReference type="Pfam" id="PF01370">
    <property type="entry name" value="Epimerase"/>
    <property type="match status" value="1"/>
</dbReference>
<dbReference type="PROSITE" id="PS50975">
    <property type="entry name" value="ATP_GRASP"/>
    <property type="match status" value="1"/>
</dbReference>
<evidence type="ECO:0000313" key="4">
    <source>
        <dbReference type="Proteomes" id="UP000255024"/>
    </source>
</evidence>
<organism evidence="3 4">
    <name type="scientific">Myroides odoratus</name>
    <name type="common">Flavobacterium odoratum</name>
    <dbReference type="NCBI Taxonomy" id="256"/>
    <lineage>
        <taxon>Bacteria</taxon>
        <taxon>Pseudomonadati</taxon>
        <taxon>Bacteroidota</taxon>
        <taxon>Flavobacteriia</taxon>
        <taxon>Flavobacteriales</taxon>
        <taxon>Flavobacteriaceae</taxon>
        <taxon>Myroides</taxon>
    </lineage>
</organism>
<accession>A0A378RK08</accession>
<name>A0A378RK08_MYROD</name>
<dbReference type="InterPro" id="IPR001509">
    <property type="entry name" value="Epimerase_deHydtase"/>
</dbReference>
<dbReference type="RefSeq" id="WP_115090060.1">
    <property type="nucleotide sequence ID" value="NZ_CP068107.1"/>
</dbReference>
<dbReference type="GO" id="GO:0046872">
    <property type="term" value="F:metal ion binding"/>
    <property type="evidence" value="ECO:0007669"/>
    <property type="project" value="InterPro"/>
</dbReference>
<dbReference type="SUPFAM" id="SSF51735">
    <property type="entry name" value="NAD(P)-binding Rossmann-fold domains"/>
    <property type="match status" value="1"/>
</dbReference>
<sequence length="637" mass="71100">MITVLVTCVGSGVGQSVIDSLNLKRECKIIGCDGNPNVYAHSYCDEFIVVPGLYAEGYTQHILQLCIENKVDILVPGHDHELVLFAKDYELFKAAGIEVLVSEPKIIAISRDKQDWYNFFALLGCKIVPTISVKEFLANPDLSILPAIVKPSGGSASQGISIINELAEVEGLNGDDIIQPYLFPEETDKNYQQITAAVKKGQFLQLSEISIQLIFNKQSKFSGLFISKNSLKNGVPVYVDPINPDSFAYTNEIMKFVPILEEHGVKGPVNIQGRVTPKGLFFFEMNMRFTGITGNRALLGFNEVDYLVRDFLGMKCELDQYAYNKVGVRQVACTVIARQGKRQEKETITILGGGSNIGKIFVQDTFHLFKQVNLVVRASSLGKYRLLFGKLNNVKLIVQDDINLEQVLCQTDILVNFVSALAYEEDKLKYDAVLFLQKMSVKIAKARIAKVINISSQSVYPQYVNESKTEGYPLTYNNSYAFQKVIIENLFSSIKEFSPLSNVVSLRLPRVIIPSLAGQAGFFGKMIQDYLEGKTIKIEHPENNTNLIHVDDVLEALQFVVQKMDEQQFPTALNLSGKDISLREYIGLIQDNMQGSGTFILNDSKEIKTSSLVNGSLIKDLGWTPKYTITDIIKQLK</sequence>
<gene>
    <name evidence="3" type="ORF">NCTC11179_00565</name>
</gene>
<dbReference type="InterPro" id="IPR036291">
    <property type="entry name" value="NAD(P)-bd_dom_sf"/>
</dbReference>
<dbReference type="EMBL" id="UGQL01000001">
    <property type="protein sequence ID" value="STZ27038.1"/>
    <property type="molecule type" value="Genomic_DNA"/>
</dbReference>
<proteinExistence type="predicted"/>
<dbReference type="Proteomes" id="UP000255024">
    <property type="component" value="Unassembled WGS sequence"/>
</dbReference>
<dbReference type="InterPro" id="IPR050177">
    <property type="entry name" value="Lipid_A_modif_metabolic_enz"/>
</dbReference>
<dbReference type="SUPFAM" id="SSF56059">
    <property type="entry name" value="Glutathione synthetase ATP-binding domain-like"/>
    <property type="match status" value="1"/>
</dbReference>
<dbReference type="PANTHER" id="PTHR43245">
    <property type="entry name" value="BIFUNCTIONAL POLYMYXIN RESISTANCE PROTEIN ARNA"/>
    <property type="match status" value="1"/>
</dbReference>
<keyword evidence="1" id="KW-0547">Nucleotide-binding</keyword>
<evidence type="ECO:0000259" key="2">
    <source>
        <dbReference type="PROSITE" id="PS50975"/>
    </source>
</evidence>
<dbReference type="Pfam" id="PF21360">
    <property type="entry name" value="PylC-like_N"/>
    <property type="match status" value="1"/>
</dbReference>
<feature type="domain" description="ATP-grasp" evidence="2">
    <location>
        <begin position="117"/>
        <end position="312"/>
    </location>
</feature>
<evidence type="ECO:0000256" key="1">
    <source>
        <dbReference type="PROSITE-ProRule" id="PRU00409"/>
    </source>
</evidence>
<evidence type="ECO:0000313" key="3">
    <source>
        <dbReference type="EMBL" id="STZ27038.1"/>
    </source>
</evidence>
<protein>
    <submittedName>
        <fullName evidence="3">Carbamoyl phosphate synthase-like protein</fullName>
    </submittedName>
</protein>
<dbReference type="Gene3D" id="3.40.50.720">
    <property type="entry name" value="NAD(P)-binding Rossmann-like Domain"/>
    <property type="match status" value="1"/>
</dbReference>
<dbReference type="GO" id="GO:0005524">
    <property type="term" value="F:ATP binding"/>
    <property type="evidence" value="ECO:0007669"/>
    <property type="project" value="UniProtKB-UniRule"/>
</dbReference>